<evidence type="ECO:0000313" key="3">
    <source>
        <dbReference type="Proteomes" id="UP000547510"/>
    </source>
</evidence>
<evidence type="ECO:0000313" key="2">
    <source>
        <dbReference type="EMBL" id="MBB5955844.1"/>
    </source>
</evidence>
<feature type="compositionally biased region" description="Low complexity" evidence="1">
    <location>
        <begin position="72"/>
        <end position="84"/>
    </location>
</feature>
<protein>
    <submittedName>
        <fullName evidence="2">Cytoskeletal protein RodZ</fullName>
    </submittedName>
</protein>
<accession>A0A841CHK0</accession>
<evidence type="ECO:0000256" key="1">
    <source>
        <dbReference type="SAM" id="MobiDB-lite"/>
    </source>
</evidence>
<keyword evidence="3" id="KW-1185">Reference proteome</keyword>
<sequence>MRVLWAASGLAVAASALTGVLIGVYIDGMGDRQKAEPPASTWITTRSAETSSAPSEPPKAATTDPVSAARDSTTSQPPETTTTTTPPPPVQTAEPTTQAPRPSTTTSTKSSYEPGVWPCHPLNLNPPPQCPD</sequence>
<feature type="region of interest" description="Disordered" evidence="1">
    <location>
        <begin position="29"/>
        <end position="132"/>
    </location>
</feature>
<gene>
    <name evidence="2" type="ORF">FHS29_002425</name>
</gene>
<dbReference type="EMBL" id="JACHJN010000003">
    <property type="protein sequence ID" value="MBB5955844.1"/>
    <property type="molecule type" value="Genomic_DNA"/>
</dbReference>
<name>A0A841CHK0_9PSEU</name>
<comment type="caution">
    <text evidence="2">The sequence shown here is derived from an EMBL/GenBank/DDBJ whole genome shotgun (WGS) entry which is preliminary data.</text>
</comment>
<dbReference type="RefSeq" id="WP_184690648.1">
    <property type="nucleotide sequence ID" value="NZ_JACHJN010000003.1"/>
</dbReference>
<feature type="compositionally biased region" description="Low complexity" evidence="1">
    <location>
        <begin position="44"/>
        <end position="63"/>
    </location>
</feature>
<reference evidence="2 3" key="1">
    <citation type="submission" date="2020-08" db="EMBL/GenBank/DDBJ databases">
        <title>Genomic Encyclopedia of Type Strains, Phase III (KMG-III): the genomes of soil and plant-associated and newly described type strains.</title>
        <authorList>
            <person name="Whitman W."/>
        </authorList>
    </citation>
    <scope>NUCLEOTIDE SEQUENCE [LARGE SCALE GENOMIC DNA]</scope>
    <source>
        <strain evidence="2 3">CECT 8640</strain>
    </source>
</reference>
<proteinExistence type="predicted"/>
<dbReference type="AlphaFoldDB" id="A0A841CHK0"/>
<organism evidence="2 3">
    <name type="scientific">Saccharothrix tamanrassetensis</name>
    <dbReference type="NCBI Taxonomy" id="1051531"/>
    <lineage>
        <taxon>Bacteria</taxon>
        <taxon>Bacillati</taxon>
        <taxon>Actinomycetota</taxon>
        <taxon>Actinomycetes</taxon>
        <taxon>Pseudonocardiales</taxon>
        <taxon>Pseudonocardiaceae</taxon>
        <taxon>Saccharothrix</taxon>
    </lineage>
</organism>
<dbReference type="Proteomes" id="UP000547510">
    <property type="component" value="Unassembled WGS sequence"/>
</dbReference>
<feature type="compositionally biased region" description="Low complexity" evidence="1">
    <location>
        <begin position="91"/>
        <end position="111"/>
    </location>
</feature>